<comment type="caution">
    <text evidence="2">The sequence shown here is derived from an EMBL/GenBank/DDBJ whole genome shotgun (WGS) entry which is preliminary data.</text>
</comment>
<name>A0AAW2U5Y5_9LAMI</name>
<accession>A0AAW2U5Y5</accession>
<dbReference type="Pfam" id="PF14392">
    <property type="entry name" value="zf-CCHC_4"/>
    <property type="match status" value="1"/>
</dbReference>
<sequence length="131" mass="15132">MDRKRVLDNAPWAYEKSLLVLRTVDPDENPLKVGLDWCDFYVHIHNFPLGKMNKDFAKFIGNQIESFKDVDTVGSDKLWGLSLQIRVSLNITKPLYRVLRLRTAVGDDHIVSFTYEKLPNFCYLCGCLGHL</sequence>
<feature type="domain" description="Zinc knuckle CX2CX4HX4C" evidence="1">
    <location>
        <begin position="90"/>
        <end position="130"/>
    </location>
</feature>
<dbReference type="InterPro" id="IPR040256">
    <property type="entry name" value="At4g02000-like"/>
</dbReference>
<proteinExistence type="predicted"/>
<reference evidence="2" key="1">
    <citation type="submission" date="2020-06" db="EMBL/GenBank/DDBJ databases">
        <authorList>
            <person name="Li T."/>
            <person name="Hu X."/>
            <person name="Zhang T."/>
            <person name="Song X."/>
            <person name="Zhang H."/>
            <person name="Dai N."/>
            <person name="Sheng W."/>
            <person name="Hou X."/>
            <person name="Wei L."/>
        </authorList>
    </citation>
    <scope>NUCLEOTIDE SEQUENCE</scope>
    <source>
        <strain evidence="2">KEN1</strain>
        <tissue evidence="2">Leaf</tissue>
    </source>
</reference>
<evidence type="ECO:0000259" key="1">
    <source>
        <dbReference type="Pfam" id="PF14392"/>
    </source>
</evidence>
<reference evidence="2" key="2">
    <citation type="journal article" date="2024" name="Plant">
        <title>Genomic evolution and insights into agronomic trait innovations of Sesamum species.</title>
        <authorList>
            <person name="Miao H."/>
            <person name="Wang L."/>
            <person name="Qu L."/>
            <person name="Liu H."/>
            <person name="Sun Y."/>
            <person name="Le M."/>
            <person name="Wang Q."/>
            <person name="Wei S."/>
            <person name="Zheng Y."/>
            <person name="Lin W."/>
            <person name="Duan Y."/>
            <person name="Cao H."/>
            <person name="Xiong S."/>
            <person name="Wang X."/>
            <person name="Wei L."/>
            <person name="Li C."/>
            <person name="Ma Q."/>
            <person name="Ju M."/>
            <person name="Zhao R."/>
            <person name="Li G."/>
            <person name="Mu C."/>
            <person name="Tian Q."/>
            <person name="Mei H."/>
            <person name="Zhang T."/>
            <person name="Gao T."/>
            <person name="Zhang H."/>
        </authorList>
    </citation>
    <scope>NUCLEOTIDE SEQUENCE</scope>
    <source>
        <strain evidence="2">KEN1</strain>
    </source>
</reference>
<dbReference type="InterPro" id="IPR025836">
    <property type="entry name" value="Zn_knuckle_CX2CX4HX4C"/>
</dbReference>
<dbReference type="PANTHER" id="PTHR31286">
    <property type="entry name" value="GLYCINE-RICH CELL WALL STRUCTURAL PROTEIN 1.8-LIKE"/>
    <property type="match status" value="1"/>
</dbReference>
<evidence type="ECO:0000313" key="2">
    <source>
        <dbReference type="EMBL" id="KAL0412097.1"/>
    </source>
</evidence>
<dbReference type="AlphaFoldDB" id="A0AAW2U5Y5"/>
<dbReference type="PANTHER" id="PTHR31286:SF167">
    <property type="entry name" value="OS09G0268800 PROTEIN"/>
    <property type="match status" value="1"/>
</dbReference>
<organism evidence="2">
    <name type="scientific">Sesamum latifolium</name>
    <dbReference type="NCBI Taxonomy" id="2727402"/>
    <lineage>
        <taxon>Eukaryota</taxon>
        <taxon>Viridiplantae</taxon>
        <taxon>Streptophyta</taxon>
        <taxon>Embryophyta</taxon>
        <taxon>Tracheophyta</taxon>
        <taxon>Spermatophyta</taxon>
        <taxon>Magnoliopsida</taxon>
        <taxon>eudicotyledons</taxon>
        <taxon>Gunneridae</taxon>
        <taxon>Pentapetalae</taxon>
        <taxon>asterids</taxon>
        <taxon>lamiids</taxon>
        <taxon>Lamiales</taxon>
        <taxon>Pedaliaceae</taxon>
        <taxon>Sesamum</taxon>
    </lineage>
</organism>
<dbReference type="EMBL" id="JACGWN010000013">
    <property type="protein sequence ID" value="KAL0412097.1"/>
    <property type="molecule type" value="Genomic_DNA"/>
</dbReference>
<gene>
    <name evidence="2" type="ORF">Slati_3799400</name>
</gene>
<protein>
    <recommendedName>
        <fullName evidence="1">Zinc knuckle CX2CX4HX4C domain-containing protein</fullName>
    </recommendedName>
</protein>